<dbReference type="InterPro" id="IPR001789">
    <property type="entry name" value="Sig_transdc_resp-reg_receiver"/>
</dbReference>
<evidence type="ECO:0000313" key="5">
    <source>
        <dbReference type="EMBL" id="KAK9280408.1"/>
    </source>
</evidence>
<name>A0AAP0RMT5_LIQFO</name>
<dbReference type="CDD" id="cd12175">
    <property type="entry name" value="2-Hacid_dh_11"/>
    <property type="match status" value="1"/>
</dbReference>
<dbReference type="Gene3D" id="3.40.50.720">
    <property type="entry name" value="NAD(P)-binding Rossmann-like Domain"/>
    <property type="match status" value="2"/>
</dbReference>
<dbReference type="InterPro" id="IPR036291">
    <property type="entry name" value="NAD(P)-bd_dom_sf"/>
</dbReference>
<dbReference type="InterPro" id="IPR006140">
    <property type="entry name" value="D-isomer_DH_NAD-bd"/>
</dbReference>
<dbReference type="SMART" id="SM00448">
    <property type="entry name" value="REC"/>
    <property type="match status" value="1"/>
</dbReference>
<feature type="compositionally biased region" description="Basic and acidic residues" evidence="3">
    <location>
        <begin position="790"/>
        <end position="809"/>
    </location>
</feature>
<keyword evidence="2" id="KW-0597">Phosphoprotein</keyword>
<dbReference type="PANTHER" id="PTHR42938:SF25">
    <property type="entry name" value="D-ISOMER SPECIFIC 2-HYDROXYACID DEHYDROGENASE FAMILY PROTEIN"/>
    <property type="match status" value="1"/>
</dbReference>
<evidence type="ECO:0000256" key="1">
    <source>
        <dbReference type="ARBA" id="ARBA00023002"/>
    </source>
</evidence>
<evidence type="ECO:0000256" key="2">
    <source>
        <dbReference type="PROSITE-ProRule" id="PRU00169"/>
    </source>
</evidence>
<comment type="caution">
    <text evidence="5">The sequence shown here is derived from an EMBL/GenBank/DDBJ whole genome shotgun (WGS) entry which is preliminary data.</text>
</comment>
<gene>
    <name evidence="5" type="ORF">L1049_014097</name>
</gene>
<dbReference type="InterPro" id="IPR006139">
    <property type="entry name" value="D-isomer_2_OHA_DH_cat_dom"/>
</dbReference>
<accession>A0AAP0RMT5</accession>
<feature type="modified residue" description="4-aspartylphosphate" evidence="2">
    <location>
        <position position="720"/>
    </location>
</feature>
<organism evidence="5 6">
    <name type="scientific">Liquidambar formosana</name>
    <name type="common">Formosan gum</name>
    <dbReference type="NCBI Taxonomy" id="63359"/>
    <lineage>
        <taxon>Eukaryota</taxon>
        <taxon>Viridiplantae</taxon>
        <taxon>Streptophyta</taxon>
        <taxon>Embryophyta</taxon>
        <taxon>Tracheophyta</taxon>
        <taxon>Spermatophyta</taxon>
        <taxon>Magnoliopsida</taxon>
        <taxon>eudicotyledons</taxon>
        <taxon>Gunneridae</taxon>
        <taxon>Pentapetalae</taxon>
        <taxon>Saxifragales</taxon>
        <taxon>Altingiaceae</taxon>
        <taxon>Liquidambar</taxon>
    </lineage>
</organism>
<feature type="compositionally biased region" description="Pro residues" evidence="3">
    <location>
        <begin position="603"/>
        <end position="615"/>
    </location>
</feature>
<dbReference type="Gene3D" id="1.10.10.60">
    <property type="entry name" value="Homeodomain-like"/>
    <property type="match status" value="1"/>
</dbReference>
<dbReference type="Pfam" id="PF14111">
    <property type="entry name" value="DUF4283"/>
    <property type="match status" value="1"/>
</dbReference>
<dbReference type="SUPFAM" id="SSF52172">
    <property type="entry name" value="CheY-like"/>
    <property type="match status" value="1"/>
</dbReference>
<dbReference type="GO" id="GO:0004617">
    <property type="term" value="F:phosphoglycerate dehydrogenase activity"/>
    <property type="evidence" value="ECO:0007669"/>
    <property type="project" value="TreeGrafter"/>
</dbReference>
<dbReference type="GO" id="GO:0051287">
    <property type="term" value="F:NAD binding"/>
    <property type="evidence" value="ECO:0007669"/>
    <property type="project" value="InterPro"/>
</dbReference>
<dbReference type="InterPro" id="IPR029753">
    <property type="entry name" value="D-isomer_DH_CS"/>
</dbReference>
<feature type="region of interest" description="Disordered" evidence="3">
    <location>
        <begin position="534"/>
        <end position="561"/>
    </location>
</feature>
<dbReference type="Pfam" id="PF00389">
    <property type="entry name" value="2-Hacid_dh"/>
    <property type="match status" value="1"/>
</dbReference>
<dbReference type="PROSITE" id="PS00671">
    <property type="entry name" value="D_2_HYDROXYACID_DH_3"/>
    <property type="match status" value="1"/>
</dbReference>
<feature type="compositionally biased region" description="Acidic residues" evidence="3">
    <location>
        <begin position="831"/>
        <end position="847"/>
    </location>
</feature>
<proteinExistence type="predicted"/>
<keyword evidence="6" id="KW-1185">Reference proteome</keyword>
<dbReference type="Pfam" id="PF00072">
    <property type="entry name" value="Response_reg"/>
    <property type="match status" value="1"/>
</dbReference>
<dbReference type="CDD" id="cd17584">
    <property type="entry name" value="REC_typeB_ARR-like"/>
    <property type="match status" value="1"/>
</dbReference>
<dbReference type="Gene3D" id="3.40.50.2300">
    <property type="match status" value="1"/>
</dbReference>
<reference evidence="5 6" key="1">
    <citation type="journal article" date="2024" name="Plant J.">
        <title>Genome sequences and population genomics reveal climatic adaptation and genomic divergence between two closely related sweetgum species.</title>
        <authorList>
            <person name="Xu W.Q."/>
            <person name="Ren C.Q."/>
            <person name="Zhang X.Y."/>
            <person name="Comes H.P."/>
            <person name="Liu X.H."/>
            <person name="Li Y.G."/>
            <person name="Kettle C.J."/>
            <person name="Jalonen R."/>
            <person name="Gaisberger H."/>
            <person name="Ma Y.Z."/>
            <person name="Qiu Y.X."/>
        </authorList>
    </citation>
    <scope>NUCLEOTIDE SEQUENCE [LARGE SCALE GENOMIC DNA]</scope>
    <source>
        <strain evidence="5">Hangzhou</strain>
    </source>
</reference>
<dbReference type="InterPro" id="IPR025558">
    <property type="entry name" value="DUF4283"/>
</dbReference>
<feature type="region of interest" description="Disordered" evidence="3">
    <location>
        <begin position="789"/>
        <end position="852"/>
    </location>
</feature>
<dbReference type="Pfam" id="PF02826">
    <property type="entry name" value="2-Hacid_dh_C"/>
    <property type="match status" value="1"/>
</dbReference>
<dbReference type="PANTHER" id="PTHR42938">
    <property type="entry name" value="FORMATE DEHYDROGENASE 1"/>
    <property type="match status" value="1"/>
</dbReference>
<dbReference type="SUPFAM" id="SSF51735">
    <property type="entry name" value="NAD(P)-binding Rossmann-fold domains"/>
    <property type="match status" value="1"/>
</dbReference>
<feature type="compositionally biased region" description="Polar residues" evidence="3">
    <location>
        <begin position="813"/>
        <end position="822"/>
    </location>
</feature>
<dbReference type="Proteomes" id="UP001415857">
    <property type="component" value="Unassembled WGS sequence"/>
</dbReference>
<evidence type="ECO:0000259" key="4">
    <source>
        <dbReference type="PROSITE" id="PS50110"/>
    </source>
</evidence>
<dbReference type="SUPFAM" id="SSF52283">
    <property type="entry name" value="Formate/glycerate dehydrogenase catalytic domain-like"/>
    <property type="match status" value="1"/>
</dbReference>
<dbReference type="PROSITE" id="PS50110">
    <property type="entry name" value="RESPONSE_REGULATORY"/>
    <property type="match status" value="1"/>
</dbReference>
<sequence length="1310" mass="141753">MRRCLVGRFDRDVSSVDEISKWANNAWWLSGGVRVLRYVDGLFLFWFSSETEAQKVLKDGMRRLGEAVVLLDVWVPTVGMVGTLENCGQIWIRVEDLGQTVGASDLVCGEAEGFSRGDRGISSTSSLFGGNNKGVGGLGSFEVGESSGRGQDQTTMVDFAPRVGGGGFNGFQSIGLELVVFEDGEMVGLGGEKCQNDMDSSESVGLLIDNSWESTSGEVDDVPLGDVPDVIANYHICIVKSMKLDSNIISRANQMKLIMQYGVGLEGVDIDAATKCGIKIARIPSDITGNAASCAEMAIYLILGLLRKQNEMQIAVRQKKLGEPVGETLLGKTVFILGFGNIGIELAKRLRPFGVRIIATKRNWASHSQYSCQSEAFPIQNGIIADLVDGKGGQEDLYEFASKADIVVCCLRMNSETAGIVNKRFISSMKKGALLVNIARGGLLDYEAVTCHLESGHLGGLGIDVAWTEPFDPDDPILKFQNVLITPHVAGVTEFSYRSMSKIVGDVALQLHGVINGCKSFHLAIPPNFPGPTPDFFPPVPTSPSYGSAPSPNFNLEPTSPPYLPVPVPGPTYSIPASPSYNPVPGPDSDAVAPSPTLVIPDPLVPSPESYPPGPLLERGDVEDTQDSTDFFLFGPAGGYVCVGWWGVANVIIMSQFDEPRDQFPVGMRVLAVDDDPTCLLLLETLLRRCQYHVTTTNQAVKALDMLRENKNMFDLVISDVHMPDMDGFKLLELVGLEMDLPVIMLSANGDPKLVMKGITHGACDYLLKPIRIEELKNIWQHVIRRKKFDSKEQNNPDKPHHGTGEGGHDSTGMGNSDQNGKLNKKRKDQNEDEDDERDENGLDNDDPSTQKKPRVVWSVELHRKFVAAVNQLGIDSRFFIPHHSDTAFGSTDPSYLRMGPLNGLGNFHTMAGSGQFQSAGFRSFPHSGMVGRLNTPAGLGIRGLSSPGMVQLGHAHVSYPINDRAKFQPGLLPGNQGGSILQGMPMSLELDHLQNNRSVTNIGELSTTIDDSTLFPVSSGLPDTKITIGSSSDSLLGVPNNLFMLQGHPQETQSRGGFGNQSSVTVASLSSEVSSPLPDLGRCNDNWPSAVQSSGIQSNSLPINDCFKQATLYTRSLRDNMSSMGPDIGSHSHDVSSIASAPTRLQDSRIDLQCQAAPISSNSARNVSCTSQQIWENHKQDISHHPNLMCNSVNSSIVAHGVVGPLGQSLEPKHTISPRNMDFNLIGQSNFVDPLSIQRNEVERSAMETSVKLKQGYLMGQGKAQGSYTSNNFGSLEDLVSAMMKQEEGKMTFTEEDIGCDNFSLGTCI</sequence>
<evidence type="ECO:0000256" key="3">
    <source>
        <dbReference type="SAM" id="MobiDB-lite"/>
    </source>
</evidence>
<feature type="region of interest" description="Disordered" evidence="3">
    <location>
        <begin position="579"/>
        <end position="620"/>
    </location>
</feature>
<keyword evidence="1" id="KW-0560">Oxidoreductase</keyword>
<protein>
    <recommendedName>
        <fullName evidence="4">Response regulatory domain-containing protein</fullName>
    </recommendedName>
</protein>
<feature type="compositionally biased region" description="Polar residues" evidence="3">
    <location>
        <begin position="545"/>
        <end position="557"/>
    </location>
</feature>
<dbReference type="EMBL" id="JBBPBK010000008">
    <property type="protein sequence ID" value="KAK9280408.1"/>
    <property type="molecule type" value="Genomic_DNA"/>
</dbReference>
<evidence type="ECO:0000313" key="6">
    <source>
        <dbReference type="Proteomes" id="UP001415857"/>
    </source>
</evidence>
<dbReference type="FunFam" id="3.40.50.720:FF:000291">
    <property type="entry name" value="Phosphoglycerate dehydrogenase, putative, 33424-31403"/>
    <property type="match status" value="1"/>
</dbReference>
<dbReference type="InterPro" id="IPR011006">
    <property type="entry name" value="CheY-like_superfamily"/>
</dbReference>
<dbReference type="GO" id="GO:0000160">
    <property type="term" value="P:phosphorelay signal transduction system"/>
    <property type="evidence" value="ECO:0007669"/>
    <property type="project" value="InterPro"/>
</dbReference>
<feature type="domain" description="Response regulatory" evidence="4">
    <location>
        <begin position="669"/>
        <end position="784"/>
    </location>
</feature>